<sequence length="366" mass="39886">MILILTAGFGDGHNTAARSVAEALSRLCPDEKIEVSDLISEALPRLSDVCKSLYQFAITHWPAGWRMTYDLMGRPSVTGPDALWQRAMVKALKQRIEAQQPRLIISTYPLYAILLETLSRQQAVPPLCTVITDSISVNRVWVMSGSSLFCVADDETKKVVAGFGVPESKVRVTGFPVDLAFTEPLPEQPPHEGARILYLPSTTGRRVAATLEALKPLFRQGARMTLPVGKHERRLYHVMRRFTDSMPPGTMEIIGWTKRIPEFLRTHDVVICKAGGAILHEVLAAKIPAVIDYVVPGQEEGNAEMLVKHDGGVVTKSAKETAAAVESILTNNNAVGRRMRASMAKISMPDAAIRTAKAALAVAAAS</sequence>
<evidence type="ECO:0000313" key="8">
    <source>
        <dbReference type="Proteomes" id="UP000590740"/>
    </source>
</evidence>
<gene>
    <name evidence="7" type="ORF">HNQ65_000597</name>
</gene>
<dbReference type="SUPFAM" id="SSF53756">
    <property type="entry name" value="UDP-Glycosyltransferase/glycogen phosphorylase"/>
    <property type="match status" value="1"/>
</dbReference>
<proteinExistence type="inferred from homology"/>
<evidence type="ECO:0000256" key="1">
    <source>
        <dbReference type="ARBA" id="ARBA00004370"/>
    </source>
</evidence>
<evidence type="ECO:0000256" key="3">
    <source>
        <dbReference type="ARBA" id="ARBA00022676"/>
    </source>
</evidence>
<evidence type="ECO:0000256" key="2">
    <source>
        <dbReference type="ARBA" id="ARBA00006962"/>
    </source>
</evidence>
<comment type="subcellular location">
    <subcellularLocation>
        <location evidence="1">Membrane</location>
    </subcellularLocation>
</comment>
<comment type="caution">
    <text evidence="7">The sequence shown here is derived from an EMBL/GenBank/DDBJ whole genome shotgun (WGS) entry which is preliminary data.</text>
</comment>
<dbReference type="RefSeq" id="WP_184337985.1">
    <property type="nucleotide sequence ID" value="NZ_JACHIG010000001.1"/>
</dbReference>
<dbReference type="InterPro" id="IPR009695">
    <property type="entry name" value="Diacylglyc_glucosyltr_N"/>
</dbReference>
<organism evidence="7 8">
    <name type="scientific">Prosthecobacter vanneervenii</name>
    <dbReference type="NCBI Taxonomy" id="48466"/>
    <lineage>
        <taxon>Bacteria</taxon>
        <taxon>Pseudomonadati</taxon>
        <taxon>Verrucomicrobiota</taxon>
        <taxon>Verrucomicrobiia</taxon>
        <taxon>Verrucomicrobiales</taxon>
        <taxon>Verrucomicrobiaceae</taxon>
        <taxon>Prosthecobacter</taxon>
    </lineage>
</organism>
<dbReference type="EC" id="2.4.1.315" evidence="7"/>
<dbReference type="Proteomes" id="UP000590740">
    <property type="component" value="Unassembled WGS sequence"/>
</dbReference>
<dbReference type="AlphaFoldDB" id="A0A7W7Y7H1"/>
<evidence type="ECO:0000259" key="6">
    <source>
        <dbReference type="Pfam" id="PF06925"/>
    </source>
</evidence>
<evidence type="ECO:0000259" key="5">
    <source>
        <dbReference type="Pfam" id="PF04101"/>
    </source>
</evidence>
<dbReference type="InterPro" id="IPR050519">
    <property type="entry name" value="Glycosyltransf_28_UgtP"/>
</dbReference>
<feature type="domain" description="Glycosyl transferase family 28 C-terminal" evidence="5">
    <location>
        <begin position="250"/>
        <end position="343"/>
    </location>
</feature>
<keyword evidence="8" id="KW-1185">Reference proteome</keyword>
<keyword evidence="3 7" id="KW-0328">Glycosyltransferase</keyword>
<dbReference type="GO" id="GO:0009247">
    <property type="term" value="P:glycolipid biosynthetic process"/>
    <property type="evidence" value="ECO:0007669"/>
    <property type="project" value="InterPro"/>
</dbReference>
<name>A0A7W7Y7H1_9BACT</name>
<keyword evidence="4 7" id="KW-0808">Transferase</keyword>
<dbReference type="Pfam" id="PF06925">
    <property type="entry name" value="MGDG_synth"/>
    <property type="match status" value="1"/>
</dbReference>
<accession>A0A7W7Y7H1</accession>
<dbReference type="EMBL" id="JACHIG010000001">
    <property type="protein sequence ID" value="MBB5031043.1"/>
    <property type="molecule type" value="Genomic_DNA"/>
</dbReference>
<evidence type="ECO:0000256" key="4">
    <source>
        <dbReference type="ARBA" id="ARBA00022679"/>
    </source>
</evidence>
<comment type="similarity">
    <text evidence="2">Belongs to the glycosyltransferase 28 family.</text>
</comment>
<dbReference type="Gene3D" id="3.40.50.2000">
    <property type="entry name" value="Glycogen Phosphorylase B"/>
    <property type="match status" value="1"/>
</dbReference>
<reference evidence="7 8" key="1">
    <citation type="submission" date="2020-08" db="EMBL/GenBank/DDBJ databases">
        <title>Genomic Encyclopedia of Type Strains, Phase IV (KMG-IV): sequencing the most valuable type-strain genomes for metagenomic binning, comparative biology and taxonomic classification.</title>
        <authorList>
            <person name="Goeker M."/>
        </authorList>
    </citation>
    <scope>NUCLEOTIDE SEQUENCE [LARGE SCALE GENOMIC DNA]</scope>
    <source>
        <strain evidence="7 8">DSM 12252</strain>
    </source>
</reference>
<dbReference type="GO" id="GO:0016020">
    <property type="term" value="C:membrane"/>
    <property type="evidence" value="ECO:0007669"/>
    <property type="project" value="UniProtKB-SubCell"/>
</dbReference>
<dbReference type="PANTHER" id="PTHR43025">
    <property type="entry name" value="MONOGALACTOSYLDIACYLGLYCEROL SYNTHASE"/>
    <property type="match status" value="1"/>
</dbReference>
<evidence type="ECO:0000313" key="7">
    <source>
        <dbReference type="EMBL" id="MBB5031043.1"/>
    </source>
</evidence>
<dbReference type="Pfam" id="PF04101">
    <property type="entry name" value="Glyco_tran_28_C"/>
    <property type="match status" value="1"/>
</dbReference>
<dbReference type="GO" id="GO:0016758">
    <property type="term" value="F:hexosyltransferase activity"/>
    <property type="evidence" value="ECO:0007669"/>
    <property type="project" value="InterPro"/>
</dbReference>
<feature type="domain" description="Diacylglycerol glucosyltransferase N-terminal" evidence="6">
    <location>
        <begin position="13"/>
        <end position="177"/>
    </location>
</feature>
<dbReference type="InterPro" id="IPR007235">
    <property type="entry name" value="Glyco_trans_28_C"/>
</dbReference>
<dbReference type="PANTHER" id="PTHR43025:SF3">
    <property type="entry name" value="MONOGALACTOSYLDIACYLGLYCEROL SYNTHASE 1, CHLOROPLASTIC"/>
    <property type="match status" value="1"/>
</dbReference>
<protein>
    <submittedName>
        <fullName evidence="7">Processive 1,2-diacylglycerol beta-glucosyltransferase</fullName>
        <ecNumber evidence="7">2.4.1.315</ecNumber>
    </submittedName>
</protein>